<feature type="domain" description="HhH-GPD" evidence="4">
    <location>
        <begin position="280"/>
        <end position="381"/>
    </location>
</feature>
<evidence type="ECO:0000313" key="5">
    <source>
        <dbReference type="EMBL" id="OWM64663.1"/>
    </source>
</evidence>
<dbReference type="Gene3D" id="1.10.340.30">
    <property type="entry name" value="Hypothetical protein, domain 2"/>
    <property type="match status" value="1"/>
</dbReference>
<dbReference type="Proteomes" id="UP000197138">
    <property type="component" value="Unassembled WGS sequence"/>
</dbReference>
<evidence type="ECO:0000256" key="3">
    <source>
        <dbReference type="SAM" id="MobiDB-lite"/>
    </source>
</evidence>
<keyword evidence="2" id="KW-0539">Nucleus</keyword>
<feature type="compositionally biased region" description="Basic and acidic residues" evidence="3">
    <location>
        <begin position="1"/>
        <end position="22"/>
    </location>
</feature>
<reference evidence="6 8" key="3">
    <citation type="submission" date="2017-11" db="EMBL/GenBank/DDBJ databases">
        <title>De-novo sequencing of pomegranate (Punica granatum L.) genome.</title>
        <authorList>
            <person name="Akparov Z."/>
            <person name="Amiraslanov A."/>
            <person name="Hajiyeva S."/>
            <person name="Abbasov M."/>
            <person name="Kaur K."/>
            <person name="Hamwieh A."/>
            <person name="Solovyev V."/>
            <person name="Salamov A."/>
            <person name="Braich B."/>
            <person name="Kosarev P."/>
            <person name="Mahmoud A."/>
            <person name="Hajiyev E."/>
            <person name="Babayeva S."/>
            <person name="Izzatullayeva V."/>
            <person name="Mammadov A."/>
            <person name="Mammadov A."/>
            <person name="Sharifova S."/>
            <person name="Ojaghi J."/>
            <person name="Eynullazada K."/>
            <person name="Bayramov B."/>
            <person name="Abdulazimova A."/>
            <person name="Shahmuradov I."/>
        </authorList>
    </citation>
    <scope>NUCLEOTIDE SEQUENCE [LARGE SCALE GENOMIC DNA]</scope>
    <source>
        <strain evidence="6">AG2017</strain>
        <strain evidence="8">cv. AG2017</strain>
        <tissue evidence="6">Leaf</tissue>
    </source>
</reference>
<accession>A0A218VWG0</accession>
<evidence type="ECO:0000313" key="8">
    <source>
        <dbReference type="Proteomes" id="UP000233551"/>
    </source>
</evidence>
<sequence>MEETNRALDMEIEVQKGEANKKEKTKRKKKGRVVSRFFQQNQGGTGGCINGNRTERRGKRSRKKEERVVSRFFQNRQPEPDRGTKRKRSRCDDSRAIARIEEPIPSTTVTEEKKERTVSRFFQNGNGEPRGRGVESKLAAALDGGEIPDIEELFSRFAYTKKVGSDDIPSESKARSMLSPRFRNTNVSRGRLTMGKRINAELIADSAAEPQPEAETEAAKAKKKKVKSSNGSTILSAKEKKKEAYRRRDADNTWKPPRSVHRLLQEDHAHDPWRVLVICMLLNCTTGKQTGQILEKLFSEFPNAQAAADAPEERIEEIIRTLGLQKKRSCMIKRMSQEYLDHGWTHVTQLHGVGKYAADAYAIFCTGKWDQVSPVDHKLKDYWDYLWTIEDRLR</sequence>
<dbReference type="STRING" id="22663.A0A218VWG0"/>
<feature type="compositionally biased region" description="Basic and acidic residues" evidence="3">
    <location>
        <begin position="237"/>
        <end position="252"/>
    </location>
</feature>
<comment type="caution">
    <text evidence="5">The sequence shown here is derived from an EMBL/GenBank/DDBJ whole genome shotgun (WGS) entry which is preliminary data.</text>
</comment>
<evidence type="ECO:0000313" key="6">
    <source>
        <dbReference type="EMBL" id="PKI66302.1"/>
    </source>
</evidence>
<organism evidence="5 7">
    <name type="scientific">Punica granatum</name>
    <name type="common">Pomegranate</name>
    <dbReference type="NCBI Taxonomy" id="22663"/>
    <lineage>
        <taxon>Eukaryota</taxon>
        <taxon>Viridiplantae</taxon>
        <taxon>Streptophyta</taxon>
        <taxon>Embryophyta</taxon>
        <taxon>Tracheophyta</taxon>
        <taxon>Spermatophyta</taxon>
        <taxon>Magnoliopsida</taxon>
        <taxon>eudicotyledons</taxon>
        <taxon>Gunneridae</taxon>
        <taxon>Pentapetalae</taxon>
        <taxon>rosids</taxon>
        <taxon>malvids</taxon>
        <taxon>Myrtales</taxon>
        <taxon>Lythraceae</taxon>
        <taxon>Punica</taxon>
    </lineage>
</organism>
<dbReference type="PANTHER" id="PTHR15074">
    <property type="entry name" value="METHYL-CPG-BINDING PROTEIN"/>
    <property type="match status" value="1"/>
</dbReference>
<dbReference type="Pfam" id="PF00730">
    <property type="entry name" value="HhH-GPD"/>
    <property type="match status" value="1"/>
</dbReference>
<dbReference type="GO" id="GO:0003677">
    <property type="term" value="F:DNA binding"/>
    <property type="evidence" value="ECO:0007669"/>
    <property type="project" value="InterPro"/>
</dbReference>
<dbReference type="OrthoDB" id="10265068at2759"/>
<name>A0A218VWG0_PUNGR</name>
<proteinExistence type="predicted"/>
<feature type="compositionally biased region" description="Basic and acidic residues" evidence="3">
    <location>
        <begin position="90"/>
        <end position="102"/>
    </location>
</feature>
<evidence type="ECO:0000256" key="1">
    <source>
        <dbReference type="ARBA" id="ARBA00004123"/>
    </source>
</evidence>
<dbReference type="InterPro" id="IPR045138">
    <property type="entry name" value="MeCP2/MBD4"/>
</dbReference>
<dbReference type="GeneID" id="116188074"/>
<dbReference type="InterPro" id="IPR003265">
    <property type="entry name" value="HhH-GPD_domain"/>
</dbReference>
<dbReference type="GO" id="GO:0006284">
    <property type="term" value="P:base-excision repair"/>
    <property type="evidence" value="ECO:0007669"/>
    <property type="project" value="InterPro"/>
</dbReference>
<protein>
    <recommendedName>
        <fullName evidence="4">HhH-GPD domain-containing protein</fullName>
    </recommendedName>
</protein>
<reference evidence="7" key="1">
    <citation type="journal article" date="2017" name="Plant J.">
        <title>The pomegranate (Punica granatum L.) genome and the genomics of punicalagin biosynthesis.</title>
        <authorList>
            <person name="Qin G."/>
            <person name="Xu C."/>
            <person name="Ming R."/>
            <person name="Tang H."/>
            <person name="Guyot R."/>
            <person name="Kramer E.M."/>
            <person name="Hu Y."/>
            <person name="Yi X."/>
            <person name="Qi Y."/>
            <person name="Xu X."/>
            <person name="Gao Z."/>
            <person name="Pan H."/>
            <person name="Jian J."/>
            <person name="Tian Y."/>
            <person name="Yue Z."/>
            <person name="Xu Y."/>
        </authorList>
    </citation>
    <scope>NUCLEOTIDE SEQUENCE [LARGE SCALE GENOMIC DNA]</scope>
    <source>
        <strain evidence="7">cv. Dabenzi</strain>
    </source>
</reference>
<comment type="subcellular location">
    <subcellularLocation>
        <location evidence="1">Nucleus</location>
    </subcellularLocation>
</comment>
<dbReference type="EMBL" id="MTKT01005808">
    <property type="protein sequence ID" value="OWM64663.1"/>
    <property type="molecule type" value="Genomic_DNA"/>
</dbReference>
<evidence type="ECO:0000259" key="4">
    <source>
        <dbReference type="Pfam" id="PF00730"/>
    </source>
</evidence>
<gene>
    <name evidence="5" type="ORF">CDL15_Pgr012315</name>
    <name evidence="6" type="ORF">CRG98_013264</name>
</gene>
<feature type="region of interest" description="Disordered" evidence="3">
    <location>
        <begin position="1"/>
        <end position="115"/>
    </location>
</feature>
<dbReference type="GO" id="GO:0005634">
    <property type="term" value="C:nucleus"/>
    <property type="evidence" value="ECO:0007669"/>
    <property type="project" value="UniProtKB-SubCell"/>
</dbReference>
<dbReference type="GO" id="GO:0003824">
    <property type="term" value="F:catalytic activity"/>
    <property type="evidence" value="ECO:0007669"/>
    <property type="project" value="InterPro"/>
</dbReference>
<dbReference type="AlphaFoldDB" id="A0A218VWG0"/>
<keyword evidence="8" id="KW-1185">Reference proteome</keyword>
<evidence type="ECO:0000313" key="7">
    <source>
        <dbReference type="Proteomes" id="UP000197138"/>
    </source>
</evidence>
<feature type="compositionally biased region" description="Basic residues" evidence="3">
    <location>
        <begin position="23"/>
        <end position="33"/>
    </location>
</feature>
<dbReference type="PANTHER" id="PTHR15074:SF0">
    <property type="entry name" value="METHYL-CPG-BINDING DOMAIN PROTEIN 4-LIKE PROTEIN"/>
    <property type="match status" value="1"/>
</dbReference>
<dbReference type="Proteomes" id="UP000233551">
    <property type="component" value="Unassembled WGS sequence"/>
</dbReference>
<reference evidence="5" key="2">
    <citation type="submission" date="2017-06" db="EMBL/GenBank/DDBJ databases">
        <title>The pomegranate genome and the genomics of punicalagin biosynthesis.</title>
        <authorList>
            <person name="Xu C."/>
        </authorList>
    </citation>
    <scope>NUCLEOTIDE SEQUENCE [LARGE SCALE GENOMIC DNA]</scope>
    <source>
        <tissue evidence="5">Fresh leaf</tissue>
    </source>
</reference>
<dbReference type="EMBL" id="PGOL01000679">
    <property type="protein sequence ID" value="PKI66302.1"/>
    <property type="molecule type" value="Genomic_DNA"/>
</dbReference>
<evidence type="ECO:0000256" key="2">
    <source>
        <dbReference type="ARBA" id="ARBA00023242"/>
    </source>
</evidence>
<feature type="region of interest" description="Disordered" evidence="3">
    <location>
        <begin position="204"/>
        <end position="253"/>
    </location>
</feature>
<dbReference type="SUPFAM" id="SSF48150">
    <property type="entry name" value="DNA-glycosylase"/>
    <property type="match status" value="1"/>
</dbReference>
<dbReference type="FunFam" id="1.10.340.30:FF:000007">
    <property type="entry name" value="Methyl-CpG-binding domain protein 4"/>
    <property type="match status" value="1"/>
</dbReference>
<dbReference type="InterPro" id="IPR011257">
    <property type="entry name" value="DNA_glycosylase"/>
</dbReference>